<dbReference type="Pfam" id="PF03819">
    <property type="entry name" value="MazG"/>
    <property type="match status" value="1"/>
</dbReference>
<evidence type="ECO:0000259" key="1">
    <source>
        <dbReference type="Pfam" id="PF03819"/>
    </source>
</evidence>
<sequence length="108" mass="12629">MPKLKSKPTLKDFQQYITEMEIERGFDQQSARDKCLLMGEEVGELFKAVRKAEGLAIDQHSKFENLSGELADIFIYLCAIANRYEVNLEEAFRQKEIINEKRVWKQAE</sequence>
<dbReference type="EMBL" id="BQKE01000001">
    <property type="protein sequence ID" value="GJM61410.1"/>
    <property type="molecule type" value="Genomic_DNA"/>
</dbReference>
<accession>A0AAN4VZ03</accession>
<feature type="domain" description="NTP pyrophosphohydrolase MazG-like" evidence="1">
    <location>
        <begin position="38"/>
        <end position="94"/>
    </location>
</feature>
<gene>
    <name evidence="2" type="ORF">PEDI_19620</name>
</gene>
<organism evidence="2 3">
    <name type="scientific">Persicobacter diffluens</name>
    <dbReference type="NCBI Taxonomy" id="981"/>
    <lineage>
        <taxon>Bacteria</taxon>
        <taxon>Pseudomonadati</taxon>
        <taxon>Bacteroidota</taxon>
        <taxon>Cytophagia</taxon>
        <taxon>Cytophagales</taxon>
        <taxon>Persicobacteraceae</taxon>
        <taxon>Persicobacter</taxon>
    </lineage>
</organism>
<protein>
    <recommendedName>
        <fullName evidence="1">NTP pyrophosphohydrolase MazG-like domain-containing protein</fullName>
    </recommendedName>
</protein>
<comment type="caution">
    <text evidence="2">The sequence shown here is derived from an EMBL/GenBank/DDBJ whole genome shotgun (WGS) entry which is preliminary data.</text>
</comment>
<dbReference type="AlphaFoldDB" id="A0AAN4VZ03"/>
<name>A0AAN4VZ03_9BACT</name>
<dbReference type="PANTHER" id="PTHR42702">
    <property type="entry name" value="NUCLEOTIDE PYROPHOSPHOHYDROLASE"/>
    <property type="match status" value="1"/>
</dbReference>
<dbReference type="PIRSF" id="PIRSF036521">
    <property type="entry name" value="UCP036521_pph"/>
    <property type="match status" value="1"/>
</dbReference>
<evidence type="ECO:0000313" key="2">
    <source>
        <dbReference type="EMBL" id="GJM61410.1"/>
    </source>
</evidence>
<dbReference type="CDD" id="cd11535">
    <property type="entry name" value="NTP-PPase_SsMazG"/>
    <property type="match status" value="1"/>
</dbReference>
<dbReference type="PANTHER" id="PTHR42702:SF1">
    <property type="entry name" value="REGULATORY PROTEIN FOR BETA-LACTAMASE"/>
    <property type="match status" value="1"/>
</dbReference>
<evidence type="ECO:0000313" key="3">
    <source>
        <dbReference type="Proteomes" id="UP001310022"/>
    </source>
</evidence>
<dbReference type="InterPro" id="IPR004518">
    <property type="entry name" value="MazG-like_dom"/>
</dbReference>
<keyword evidence="3" id="KW-1185">Reference proteome</keyword>
<dbReference type="Gene3D" id="1.10.287.1080">
    <property type="entry name" value="MazG-like"/>
    <property type="match status" value="1"/>
</dbReference>
<dbReference type="InterPro" id="IPR011411">
    <property type="entry name" value="MazG-related_YvdC"/>
</dbReference>
<dbReference type="SUPFAM" id="SSF101386">
    <property type="entry name" value="all-alpha NTP pyrophosphatases"/>
    <property type="match status" value="1"/>
</dbReference>
<dbReference type="Proteomes" id="UP001310022">
    <property type="component" value="Unassembled WGS sequence"/>
</dbReference>
<proteinExistence type="predicted"/>
<dbReference type="RefSeq" id="WP_060686711.1">
    <property type="nucleotide sequence ID" value="NZ_BQKE01000001.1"/>
</dbReference>
<reference evidence="2 3" key="1">
    <citation type="submission" date="2021-12" db="EMBL/GenBank/DDBJ databases">
        <title>Genome sequencing of bacteria with rrn-lacking chromosome and rrn-plasmid.</title>
        <authorList>
            <person name="Anda M."/>
            <person name="Iwasaki W."/>
        </authorList>
    </citation>
    <scope>NUCLEOTIDE SEQUENCE [LARGE SCALE GENOMIC DNA]</scope>
    <source>
        <strain evidence="2 3">NBRC 15940</strain>
    </source>
</reference>